<reference evidence="1 2" key="1">
    <citation type="submission" date="2013-08" db="EMBL/GenBank/DDBJ databases">
        <title>The genome sequence of Skermanella stibiiresistens.</title>
        <authorList>
            <person name="Zhu W."/>
            <person name="Wang G."/>
        </authorList>
    </citation>
    <scope>NUCLEOTIDE SEQUENCE [LARGE SCALE GENOMIC DNA]</scope>
    <source>
        <strain evidence="1 2">SB22</strain>
    </source>
</reference>
<dbReference type="Gene3D" id="2.30.30.110">
    <property type="match status" value="1"/>
</dbReference>
<protein>
    <recommendedName>
        <fullName evidence="3">Growth inhibitor PemK</fullName>
    </recommendedName>
</protein>
<proteinExistence type="predicted"/>
<sequence>MRRGDLVTIAGRIGGDYEGKPRPAVIIQSDDFPETDSVTVSPLTSVDADAPLLRLRIDPTPTNNLRHTSWVMIDKIATVRRVNIGQAFGRLDDAELVQLNRALPVFLGLAG</sequence>
<gene>
    <name evidence="1" type="ORF">N825_08770</name>
</gene>
<dbReference type="RefSeq" id="WP_037455551.1">
    <property type="nucleotide sequence ID" value="NZ_AVFL01000014.1"/>
</dbReference>
<dbReference type="PANTHER" id="PTHR33988">
    <property type="entry name" value="ENDORIBONUCLEASE MAZF-RELATED"/>
    <property type="match status" value="1"/>
</dbReference>
<evidence type="ECO:0000313" key="1">
    <source>
        <dbReference type="EMBL" id="EWY39086.1"/>
    </source>
</evidence>
<evidence type="ECO:0008006" key="3">
    <source>
        <dbReference type="Google" id="ProtNLM"/>
    </source>
</evidence>
<dbReference type="InterPro" id="IPR003477">
    <property type="entry name" value="PemK-like"/>
</dbReference>
<dbReference type="InterPro" id="IPR011067">
    <property type="entry name" value="Plasmid_toxin/cell-grow_inhib"/>
</dbReference>
<name>W9H2R3_9PROT</name>
<dbReference type="GO" id="GO:0006402">
    <property type="term" value="P:mRNA catabolic process"/>
    <property type="evidence" value="ECO:0007669"/>
    <property type="project" value="TreeGrafter"/>
</dbReference>
<organism evidence="1 2">
    <name type="scientific">Skermanella stibiiresistens SB22</name>
    <dbReference type="NCBI Taxonomy" id="1385369"/>
    <lineage>
        <taxon>Bacteria</taxon>
        <taxon>Pseudomonadati</taxon>
        <taxon>Pseudomonadota</taxon>
        <taxon>Alphaproteobacteria</taxon>
        <taxon>Rhodospirillales</taxon>
        <taxon>Azospirillaceae</taxon>
        <taxon>Skermanella</taxon>
    </lineage>
</organism>
<dbReference type="OrthoDB" id="3196747at2"/>
<keyword evidence="2" id="KW-1185">Reference proteome</keyword>
<dbReference type="EMBL" id="AVFL01000014">
    <property type="protein sequence ID" value="EWY39086.1"/>
    <property type="molecule type" value="Genomic_DNA"/>
</dbReference>
<comment type="caution">
    <text evidence="1">The sequence shown here is derived from an EMBL/GenBank/DDBJ whole genome shotgun (WGS) entry which is preliminary data.</text>
</comment>
<dbReference type="GO" id="GO:0004521">
    <property type="term" value="F:RNA endonuclease activity"/>
    <property type="evidence" value="ECO:0007669"/>
    <property type="project" value="TreeGrafter"/>
</dbReference>
<dbReference type="AlphaFoldDB" id="W9H2R3"/>
<dbReference type="SUPFAM" id="SSF50118">
    <property type="entry name" value="Cell growth inhibitor/plasmid maintenance toxic component"/>
    <property type="match status" value="1"/>
</dbReference>
<accession>W9H2R3</accession>
<evidence type="ECO:0000313" key="2">
    <source>
        <dbReference type="Proteomes" id="UP000019486"/>
    </source>
</evidence>
<dbReference type="Proteomes" id="UP000019486">
    <property type="component" value="Unassembled WGS sequence"/>
</dbReference>
<dbReference type="GO" id="GO:0003677">
    <property type="term" value="F:DNA binding"/>
    <property type="evidence" value="ECO:0007669"/>
    <property type="project" value="InterPro"/>
</dbReference>
<dbReference type="GO" id="GO:0016075">
    <property type="term" value="P:rRNA catabolic process"/>
    <property type="evidence" value="ECO:0007669"/>
    <property type="project" value="TreeGrafter"/>
</dbReference>
<dbReference type="STRING" id="1385369.N825_08770"/>
<dbReference type="Pfam" id="PF02452">
    <property type="entry name" value="PemK_toxin"/>
    <property type="match status" value="1"/>
</dbReference>